<evidence type="ECO:0000313" key="2">
    <source>
        <dbReference type="EMBL" id="CCQ45067.1"/>
    </source>
</evidence>
<dbReference type="OrthoDB" id="9947252at2"/>
<proteinExistence type="predicted"/>
<keyword evidence="3" id="KW-1185">Reference proteome</keyword>
<gene>
    <name evidence="2" type="ORF">ARTSIC4J27_1000</name>
</gene>
<dbReference type="STRING" id="861266.ARTSIC4J27_1000"/>
<dbReference type="AlphaFoldDB" id="A0A024GZM9"/>
<dbReference type="EMBL" id="CAQI01000032">
    <property type="protein sequence ID" value="CCQ45067.1"/>
    <property type="molecule type" value="Genomic_DNA"/>
</dbReference>
<accession>A0A024GZM9</accession>
<dbReference type="RefSeq" id="WP_050054095.1">
    <property type="nucleotide sequence ID" value="NZ_CAQI01000032.1"/>
</dbReference>
<name>A0A024GZM9_9MICC</name>
<sequence length="212" mass="21226">MGKFAALVLAAGILPACTGPGGAGDTRTEDSQPVVENRVRIGEDNWVVQAAHTSPIAEAGTMESIEITNGTDSDVSVPDAGINNVAFRVIFNGCTGILKPGEKCLVRGEWTATKVREANLEVSVAEPDAKEGSVRKGISVPLTAAAGAAPNATLPPTTGSMSQPAPSPSTTSPSASTSGSTGTATTGPATTKPATPTPAVGAPLRKVVPTLK</sequence>
<feature type="compositionally biased region" description="Low complexity" evidence="1">
    <location>
        <begin position="149"/>
        <end position="159"/>
    </location>
</feature>
<protein>
    <submittedName>
        <fullName evidence="2">Putative lipoprotein</fullName>
    </submittedName>
</protein>
<organism evidence="2 3">
    <name type="scientific">Pseudarthrobacter siccitolerans</name>
    <dbReference type="NCBI Taxonomy" id="861266"/>
    <lineage>
        <taxon>Bacteria</taxon>
        <taxon>Bacillati</taxon>
        <taxon>Actinomycetota</taxon>
        <taxon>Actinomycetes</taxon>
        <taxon>Micrococcales</taxon>
        <taxon>Micrococcaceae</taxon>
        <taxon>Pseudarthrobacter</taxon>
    </lineage>
</organism>
<evidence type="ECO:0000313" key="3">
    <source>
        <dbReference type="Proteomes" id="UP000035722"/>
    </source>
</evidence>
<feature type="region of interest" description="Disordered" evidence="1">
    <location>
        <begin position="149"/>
        <end position="212"/>
    </location>
</feature>
<keyword evidence="2" id="KW-0449">Lipoprotein</keyword>
<reference evidence="3" key="1">
    <citation type="journal article" date="2014" name="Genome Announc.">
        <title>Genome Sequence of Arthrobacter siccitolerans 4J27, a Xeroprotectant-Producing Desiccation-Tolerant Microorganism.</title>
        <authorList>
            <person name="Manzanera M."/>
            <person name="Santa-Cruz-Calvo L."/>
            <person name="Vilchez J.I."/>
            <person name="Garcia-Fontana C."/>
            <person name="Silva-Castro G.A."/>
            <person name="Calvo C."/>
            <person name="Gonzalez-Lopez J."/>
        </authorList>
    </citation>
    <scope>NUCLEOTIDE SEQUENCE [LARGE SCALE GENOMIC DNA]</scope>
    <source>
        <strain evidence="3">4J27</strain>
    </source>
</reference>
<evidence type="ECO:0000256" key="1">
    <source>
        <dbReference type="SAM" id="MobiDB-lite"/>
    </source>
</evidence>
<dbReference type="Proteomes" id="UP000035722">
    <property type="component" value="Unassembled WGS sequence"/>
</dbReference>
<comment type="caution">
    <text evidence="2">The sequence shown here is derived from an EMBL/GenBank/DDBJ whole genome shotgun (WGS) entry which is preliminary data.</text>
</comment>
<feature type="compositionally biased region" description="Low complexity" evidence="1">
    <location>
        <begin position="168"/>
        <end position="203"/>
    </location>
</feature>